<protein>
    <submittedName>
        <fullName evidence="1">Uncharacterized protein</fullName>
    </submittedName>
</protein>
<evidence type="ECO:0000313" key="2">
    <source>
        <dbReference type="Proteomes" id="UP000257016"/>
    </source>
</evidence>
<reference evidence="1 2" key="1">
    <citation type="submission" date="2018-01" db="EMBL/GenBank/DDBJ databases">
        <authorList>
            <person name="Clerissi C."/>
        </authorList>
    </citation>
    <scope>NUCLEOTIDE SEQUENCE [LARGE SCALE GENOMIC DNA]</scope>
    <source>
        <strain evidence="1">Cupriavidus taiwanensis LMG 19430</strain>
    </source>
</reference>
<evidence type="ECO:0000313" key="1">
    <source>
        <dbReference type="EMBL" id="SOY74519.1"/>
    </source>
</evidence>
<organism evidence="1 2">
    <name type="scientific">Cupriavidus taiwanensis</name>
    <dbReference type="NCBI Taxonomy" id="164546"/>
    <lineage>
        <taxon>Bacteria</taxon>
        <taxon>Pseudomonadati</taxon>
        <taxon>Pseudomonadota</taxon>
        <taxon>Betaproteobacteria</taxon>
        <taxon>Burkholderiales</taxon>
        <taxon>Burkholderiaceae</taxon>
        <taxon>Cupriavidus</taxon>
    </lineage>
</organism>
<sequence length="56" mass="6587">MSYIRHSRNGAGSPYNEFTLFASTHGRHAKRFFSNAPYLRKLTWPSIKTTSRQWLL</sequence>
<comment type="caution">
    <text evidence="1">The sequence shown here is derived from an EMBL/GenBank/DDBJ whole genome shotgun (WGS) entry which is preliminary data.</text>
</comment>
<dbReference type="EMBL" id="OFSN01000020">
    <property type="protein sequence ID" value="SOY74519.1"/>
    <property type="molecule type" value="Genomic_DNA"/>
</dbReference>
<dbReference type="AlphaFoldDB" id="A0A976AAM1"/>
<gene>
    <name evidence="1" type="ORF">CBM2586_B20107</name>
</gene>
<proteinExistence type="predicted"/>
<accession>A0A976AAM1</accession>
<name>A0A976AAM1_9BURK</name>
<dbReference type="Proteomes" id="UP000257016">
    <property type="component" value="Unassembled WGS sequence"/>
</dbReference>